<feature type="compositionally biased region" description="Low complexity" evidence="1">
    <location>
        <begin position="22"/>
        <end position="36"/>
    </location>
</feature>
<dbReference type="PROSITE" id="PS51460">
    <property type="entry name" value="GAR"/>
    <property type="match status" value="1"/>
</dbReference>
<feature type="region of interest" description="Disordered" evidence="1">
    <location>
        <begin position="384"/>
        <end position="410"/>
    </location>
</feature>
<feature type="region of interest" description="Disordered" evidence="1">
    <location>
        <begin position="576"/>
        <end position="606"/>
    </location>
</feature>
<dbReference type="AlphaFoldDB" id="A0A1W5D1X3"/>
<feature type="region of interest" description="Disordered" evidence="1">
    <location>
        <begin position="697"/>
        <end position="716"/>
    </location>
</feature>
<dbReference type="GO" id="GO:0008017">
    <property type="term" value="F:microtubule binding"/>
    <property type="evidence" value="ECO:0007669"/>
    <property type="project" value="InterPro"/>
</dbReference>
<sequence>MAQQTGNPTILSPTSRFAIPHYRSYSRSPSLSPSRSPYRRQHFTSRELDPLLSNLSPTSTLEALTATQAISLNGEERQTALTTSIADASESERTFGIRAALAGKKLREWYQEVRGWSWPTGGRSKFNGFEMPSAEQRARNRSEYDHDGNIDPAIWGYAGSAALAGAEDEQYYGSIPVLVVTHYEKRIEEIADDMATLEVEELMEHVREAHLSRSRPTSSDGSPLSHPSPDDYNHLDDFTAVITTTILQALPYISRLDALLDVWSIRLSVLRQVPKFLRRLEEAQIAMGSAWHAIGSSPGGAPVKTKSDISRRAFSTMKSILEEKILELGHGIDKMLDALEGRGDTVPDQWIDRMEGIEANFGSWVMEAEKQVMENELRFLKEREESHQRDMVPDRQKPGKQSSLSPDLNLTESHDLETYPLAMSSWLVEPASPNNARNEAGATPSAKKMVSTSALSNRRIPSQAVSEVPEGNDVQHPTLHSLMLTPNLVQPSPPSTPVYAETDMRSLLYAHVNALSQTADEDRGPGPGYHTHSGPHNAKLQSELGLPENTYITTPAAVDAPLMADLQRPFDRQLQPLQSHHSRNQSGVSTDTSYPGSATSEYFSDMSSPEIQDAVMVEYFSKATEVSTQSPVQSPPGSVSRASSRTERGSISTIRNVEGRTRDQTSSYSGSRASSVALEPMIPEFIGSSLEAAFGHGVNEVSPPRKTKSHDLQPKELPDVLGTSQALDYFTFKDSLEQSPSVRALSKRQSVAAANSALLTTISNPRSGFDDYSELGAENPSITSQQHQKSTEAWLDLDASPGESTETFSPSRSTEDQLEARISSILTDIPMRIKLASEPKSETLEDLPPRTSSIPKGLGIISPTLRSDKAQTGSPAVTIAPAFPRSARSRHSLPGDPEIKLYHLHQPGKEAPIKLFVRLVGDARERVMVRVGGGWADLGERPFPNPRSPVATDFAHPSGIRERVDDAREREGHTGKREKHTRERKDHTRKWNDNPGEWKKDTTQRI</sequence>
<dbReference type="Proteomes" id="UP000192927">
    <property type="component" value="Unassembled WGS sequence"/>
</dbReference>
<name>A0A1W5D1X3_9LECA</name>
<proteinExistence type="predicted"/>
<evidence type="ECO:0000259" key="2">
    <source>
        <dbReference type="PROSITE" id="PS51460"/>
    </source>
</evidence>
<feature type="compositionally biased region" description="Low complexity" evidence="1">
    <location>
        <begin position="626"/>
        <end position="640"/>
    </location>
</feature>
<evidence type="ECO:0000313" key="3">
    <source>
        <dbReference type="EMBL" id="SLM36879.1"/>
    </source>
</evidence>
<feature type="compositionally biased region" description="Polar residues" evidence="1">
    <location>
        <begin position="450"/>
        <end position="465"/>
    </location>
</feature>
<feature type="region of interest" description="Disordered" evidence="1">
    <location>
        <begin position="518"/>
        <end position="537"/>
    </location>
</feature>
<reference evidence="4" key="1">
    <citation type="submission" date="2017-03" db="EMBL/GenBank/DDBJ databases">
        <authorList>
            <person name="Sharma R."/>
            <person name="Thines M."/>
        </authorList>
    </citation>
    <scope>NUCLEOTIDE SEQUENCE [LARGE SCALE GENOMIC DNA]</scope>
</reference>
<feature type="compositionally biased region" description="Polar residues" evidence="1">
    <location>
        <begin position="399"/>
        <end position="410"/>
    </location>
</feature>
<feature type="compositionally biased region" description="Basic and acidic residues" evidence="1">
    <location>
        <begin position="959"/>
        <end position="1006"/>
    </location>
</feature>
<organism evidence="3 4">
    <name type="scientific">Lasallia pustulata</name>
    <dbReference type="NCBI Taxonomy" id="136370"/>
    <lineage>
        <taxon>Eukaryota</taxon>
        <taxon>Fungi</taxon>
        <taxon>Dikarya</taxon>
        <taxon>Ascomycota</taxon>
        <taxon>Pezizomycotina</taxon>
        <taxon>Lecanoromycetes</taxon>
        <taxon>OSLEUM clade</taxon>
        <taxon>Umbilicariomycetidae</taxon>
        <taxon>Umbilicariales</taxon>
        <taxon>Umbilicariaceae</taxon>
        <taxon>Lasallia</taxon>
    </lineage>
</organism>
<feature type="domain" description="GAR" evidence="2">
    <location>
        <begin position="874"/>
        <end position="949"/>
    </location>
</feature>
<feature type="region of interest" description="Disordered" evidence="1">
    <location>
        <begin position="432"/>
        <end position="472"/>
    </location>
</feature>
<feature type="region of interest" description="Disordered" evidence="1">
    <location>
        <begin position="939"/>
        <end position="1006"/>
    </location>
</feature>
<feature type="region of interest" description="Disordered" evidence="1">
    <location>
        <begin position="625"/>
        <end position="674"/>
    </location>
</feature>
<feature type="region of interest" description="Disordered" evidence="1">
    <location>
        <begin position="22"/>
        <end position="41"/>
    </location>
</feature>
<evidence type="ECO:0000313" key="4">
    <source>
        <dbReference type="Proteomes" id="UP000192927"/>
    </source>
</evidence>
<protein>
    <submittedName>
        <fullName evidence="3">Growth-arrest-specific protein 2 domain</fullName>
    </submittedName>
</protein>
<keyword evidence="4" id="KW-1185">Reference proteome</keyword>
<dbReference type="InterPro" id="IPR003108">
    <property type="entry name" value="GAR_dom"/>
</dbReference>
<feature type="region of interest" description="Disordered" evidence="1">
    <location>
        <begin position="770"/>
        <end position="791"/>
    </location>
</feature>
<feature type="compositionally biased region" description="Basic and acidic residues" evidence="1">
    <location>
        <begin position="384"/>
        <end position="397"/>
    </location>
</feature>
<accession>A0A1W5D1X3</accession>
<feature type="region of interest" description="Disordered" evidence="1">
    <location>
        <begin position="209"/>
        <end position="230"/>
    </location>
</feature>
<dbReference type="EMBL" id="FWEW01001372">
    <property type="protein sequence ID" value="SLM36879.1"/>
    <property type="molecule type" value="Genomic_DNA"/>
</dbReference>
<feature type="region of interest" description="Disordered" evidence="1">
    <location>
        <begin position="837"/>
        <end position="858"/>
    </location>
</feature>
<evidence type="ECO:0000256" key="1">
    <source>
        <dbReference type="SAM" id="MobiDB-lite"/>
    </source>
</evidence>